<evidence type="ECO:0000313" key="2">
    <source>
        <dbReference type="EMBL" id="GAA0881401.1"/>
    </source>
</evidence>
<feature type="domain" description="Beta-lactamase-related" evidence="1">
    <location>
        <begin position="59"/>
        <end position="357"/>
    </location>
</feature>
<dbReference type="SUPFAM" id="SSF56601">
    <property type="entry name" value="beta-lactamase/transpeptidase-like"/>
    <property type="match status" value="1"/>
</dbReference>
<dbReference type="PANTHER" id="PTHR46825:SF9">
    <property type="entry name" value="BETA-LACTAMASE-RELATED DOMAIN-CONTAINING PROTEIN"/>
    <property type="match status" value="1"/>
</dbReference>
<dbReference type="EMBL" id="BAAAFI010000049">
    <property type="protein sequence ID" value="GAA0881401.1"/>
    <property type="molecule type" value="Genomic_DNA"/>
</dbReference>
<dbReference type="InterPro" id="IPR050491">
    <property type="entry name" value="AmpC-like"/>
</dbReference>
<reference evidence="3" key="1">
    <citation type="journal article" date="2019" name="Int. J. Syst. Evol. Microbiol.">
        <title>The Global Catalogue of Microorganisms (GCM) 10K type strain sequencing project: providing services to taxonomists for standard genome sequencing and annotation.</title>
        <authorList>
            <consortium name="The Broad Institute Genomics Platform"/>
            <consortium name="The Broad Institute Genome Sequencing Center for Infectious Disease"/>
            <person name="Wu L."/>
            <person name="Ma J."/>
        </authorList>
    </citation>
    <scope>NUCLEOTIDE SEQUENCE [LARGE SCALE GENOMIC DNA]</scope>
    <source>
        <strain evidence="3">JCM 16112</strain>
    </source>
</reference>
<evidence type="ECO:0000313" key="3">
    <source>
        <dbReference type="Proteomes" id="UP001500469"/>
    </source>
</evidence>
<gene>
    <name evidence="2" type="ORF">GCM10009119_43710</name>
</gene>
<sequence>MKWKIKYSILGLAFWFLLFLTWEWWSSYPRVRLTPVSHPKSREARVDSILIQSLSDFLIPGVAVGIVENEKIIYLKAFGYENLATKDSLSLQSPLPVASVSKIFTALSLSRYALENGIEQDTILNAILPRGKKLPEEFNWISLRDLLTHQSGITVQRNLKTLLISSDKRKLNLLPYHLSSPDLNDKTYHYADVNFDLIGYALETSSGQPFDSLIKENTLDAAGMFQSHFLTEEHSDTASFAGYKQTVIWKRIQSTKLKIERYPSPSSGLVVTAEELSKALLHLCRGSMGTFSRELNWLQGNTEMPAGFQQITIGNTQFIGHFGEQDGFSAILIYSPSQEIGLFILANSRDKPDFRRQISAGILKVVSP</sequence>
<dbReference type="InterPro" id="IPR001466">
    <property type="entry name" value="Beta-lactam-related"/>
</dbReference>
<comment type="caution">
    <text evidence="2">The sequence shown here is derived from an EMBL/GenBank/DDBJ whole genome shotgun (WGS) entry which is preliminary data.</text>
</comment>
<dbReference type="Pfam" id="PF00144">
    <property type="entry name" value="Beta-lactamase"/>
    <property type="match status" value="1"/>
</dbReference>
<name>A0ABP3YLA8_9BACT</name>
<organism evidence="2 3">
    <name type="scientific">Algoriphagus jejuensis</name>
    <dbReference type="NCBI Taxonomy" id="419934"/>
    <lineage>
        <taxon>Bacteria</taxon>
        <taxon>Pseudomonadati</taxon>
        <taxon>Bacteroidota</taxon>
        <taxon>Cytophagia</taxon>
        <taxon>Cytophagales</taxon>
        <taxon>Cyclobacteriaceae</taxon>
        <taxon>Algoriphagus</taxon>
    </lineage>
</organism>
<proteinExistence type="predicted"/>
<dbReference type="InterPro" id="IPR012338">
    <property type="entry name" value="Beta-lactam/transpept-like"/>
</dbReference>
<dbReference type="Gene3D" id="3.40.710.10">
    <property type="entry name" value="DD-peptidase/beta-lactamase superfamily"/>
    <property type="match status" value="1"/>
</dbReference>
<dbReference type="Proteomes" id="UP001500469">
    <property type="component" value="Unassembled WGS sequence"/>
</dbReference>
<evidence type="ECO:0000259" key="1">
    <source>
        <dbReference type="Pfam" id="PF00144"/>
    </source>
</evidence>
<dbReference type="PANTHER" id="PTHR46825">
    <property type="entry name" value="D-ALANYL-D-ALANINE-CARBOXYPEPTIDASE/ENDOPEPTIDASE AMPH"/>
    <property type="match status" value="1"/>
</dbReference>
<keyword evidence="3" id="KW-1185">Reference proteome</keyword>
<dbReference type="RefSeq" id="WP_343855279.1">
    <property type="nucleotide sequence ID" value="NZ_BAAAFI010000049.1"/>
</dbReference>
<accession>A0ABP3YLA8</accession>
<protein>
    <recommendedName>
        <fullName evidence="1">Beta-lactamase-related domain-containing protein</fullName>
    </recommendedName>
</protein>